<feature type="transmembrane region" description="Helical" evidence="1">
    <location>
        <begin position="290"/>
        <end position="310"/>
    </location>
</feature>
<keyword evidence="3" id="KW-0328">Glycosyltransferase</keyword>
<keyword evidence="3" id="KW-0808">Transferase</keyword>
<sequence>MMMVFFGLAIAFGLLFLQPYVFYPMSLLLLPRKPIKPDSSKPTPSATLVFCAYNEAASIPAKLENLRAIRAVAPDIKFACYVDLSTDNTLELLRAHPDLIEVTAAEERTGKAAGMARLAAAAKTEVMIFTDANVMVEPDSIPRMLRYFLDPEVGCVCGTLIYTNPEESATAGTNSAYWRLEELIKKREARTGSTMGADGSIFASRLAYYPEVPTHLLDDFIVSMSVLFAGLRIISVQDVVAYERSAVASEDEFRRKRRIACRAYSSHRYLSPQLARMSLMNRYKYISHRFLRWYGAATGSLCILFSLIFIAMAWNVVAALVLCLAAAAIFWLSSKIQAPGLSHAYETVRAICAAGLGVYDAWRGRTYQRWQPIQTR</sequence>
<dbReference type="Pfam" id="PF00535">
    <property type="entry name" value="Glycos_transf_2"/>
    <property type="match status" value="1"/>
</dbReference>
<evidence type="ECO:0000259" key="2">
    <source>
        <dbReference type="Pfam" id="PF00535"/>
    </source>
</evidence>
<evidence type="ECO:0000313" key="4">
    <source>
        <dbReference type="Proteomes" id="UP000676409"/>
    </source>
</evidence>
<dbReference type="InterPro" id="IPR050256">
    <property type="entry name" value="Glycosyltransferase_2"/>
</dbReference>
<proteinExistence type="predicted"/>
<dbReference type="Gene3D" id="3.90.550.10">
    <property type="entry name" value="Spore Coat Polysaccharide Biosynthesis Protein SpsA, Chain A"/>
    <property type="match status" value="1"/>
</dbReference>
<dbReference type="GO" id="GO:0016757">
    <property type="term" value="F:glycosyltransferase activity"/>
    <property type="evidence" value="ECO:0007669"/>
    <property type="project" value="UniProtKB-KW"/>
</dbReference>
<dbReference type="AlphaFoldDB" id="A0A975IV74"/>
<keyword evidence="1" id="KW-0812">Transmembrane</keyword>
<organism evidence="3 4">
    <name type="scientific">Phenylobacterium montanum</name>
    <dbReference type="NCBI Taxonomy" id="2823693"/>
    <lineage>
        <taxon>Bacteria</taxon>
        <taxon>Pseudomonadati</taxon>
        <taxon>Pseudomonadota</taxon>
        <taxon>Alphaproteobacteria</taxon>
        <taxon>Caulobacterales</taxon>
        <taxon>Caulobacteraceae</taxon>
        <taxon>Phenylobacterium</taxon>
    </lineage>
</organism>
<accession>A0A975IV74</accession>
<keyword evidence="1" id="KW-1133">Transmembrane helix</keyword>
<dbReference type="Proteomes" id="UP000676409">
    <property type="component" value="Chromosome"/>
</dbReference>
<keyword evidence="4" id="KW-1185">Reference proteome</keyword>
<feature type="domain" description="Glycosyltransferase 2-like" evidence="2">
    <location>
        <begin position="48"/>
        <end position="180"/>
    </location>
</feature>
<dbReference type="EC" id="2.4.-.-" evidence="3"/>
<gene>
    <name evidence="3" type="ORF">KCG34_18365</name>
</gene>
<dbReference type="SUPFAM" id="SSF53448">
    <property type="entry name" value="Nucleotide-diphospho-sugar transferases"/>
    <property type="match status" value="1"/>
</dbReference>
<evidence type="ECO:0000256" key="1">
    <source>
        <dbReference type="SAM" id="Phobius"/>
    </source>
</evidence>
<dbReference type="EMBL" id="CP073078">
    <property type="protein sequence ID" value="QUD87016.1"/>
    <property type="molecule type" value="Genomic_DNA"/>
</dbReference>
<dbReference type="KEGG" id="caul:KCG34_18365"/>
<protein>
    <submittedName>
        <fullName evidence="3">Glycosyltransferase</fullName>
        <ecNumber evidence="3">2.4.-.-</ecNumber>
    </submittedName>
</protein>
<dbReference type="PANTHER" id="PTHR48090">
    <property type="entry name" value="UNDECAPRENYL-PHOSPHATE 4-DEOXY-4-FORMAMIDO-L-ARABINOSE TRANSFERASE-RELATED"/>
    <property type="match status" value="1"/>
</dbReference>
<dbReference type="RefSeq" id="WP_211937068.1">
    <property type="nucleotide sequence ID" value="NZ_CP073078.1"/>
</dbReference>
<dbReference type="InterPro" id="IPR001173">
    <property type="entry name" value="Glyco_trans_2-like"/>
</dbReference>
<keyword evidence="1" id="KW-0472">Membrane</keyword>
<reference evidence="3" key="1">
    <citation type="submission" date="2021-04" db="EMBL/GenBank/DDBJ databases">
        <title>The complete genome sequence of Caulobacter sp. S6.</title>
        <authorList>
            <person name="Tang Y."/>
            <person name="Ouyang W."/>
            <person name="Liu Q."/>
            <person name="Huang B."/>
            <person name="Guo Z."/>
            <person name="Lei P."/>
        </authorList>
    </citation>
    <scope>NUCLEOTIDE SEQUENCE</scope>
    <source>
        <strain evidence="3">S6</strain>
    </source>
</reference>
<dbReference type="InterPro" id="IPR029044">
    <property type="entry name" value="Nucleotide-diphossugar_trans"/>
</dbReference>
<evidence type="ECO:0000313" key="3">
    <source>
        <dbReference type="EMBL" id="QUD87016.1"/>
    </source>
</evidence>
<feature type="transmembrane region" description="Helical" evidence="1">
    <location>
        <begin position="6"/>
        <end position="30"/>
    </location>
</feature>
<name>A0A975IV74_9CAUL</name>
<feature type="transmembrane region" description="Helical" evidence="1">
    <location>
        <begin position="316"/>
        <end position="333"/>
    </location>
</feature>